<feature type="compositionally biased region" description="Low complexity" evidence="1">
    <location>
        <begin position="691"/>
        <end position="701"/>
    </location>
</feature>
<evidence type="ECO:0000313" key="3">
    <source>
        <dbReference type="Proteomes" id="UP000318582"/>
    </source>
</evidence>
<reference evidence="2 3" key="1">
    <citation type="journal article" date="2019" name="Sci. Rep.">
        <title>Comparative genomics of chytrid fungi reveal insights into the obligate biotrophic and pathogenic lifestyle of Synchytrium endobioticum.</title>
        <authorList>
            <person name="van de Vossenberg B.T.L.H."/>
            <person name="Warris S."/>
            <person name="Nguyen H.D.T."/>
            <person name="van Gent-Pelzer M.P.E."/>
            <person name="Joly D.L."/>
            <person name="van de Geest H.C."/>
            <person name="Bonants P.J.M."/>
            <person name="Smith D.S."/>
            <person name="Levesque C.A."/>
            <person name="van der Lee T.A.J."/>
        </authorList>
    </citation>
    <scope>NUCLEOTIDE SEQUENCE [LARGE SCALE GENOMIC DNA]</scope>
    <source>
        <strain evidence="2 3">CBS 809.83</strain>
    </source>
</reference>
<evidence type="ECO:0000313" key="2">
    <source>
        <dbReference type="EMBL" id="TPX59234.1"/>
    </source>
</evidence>
<accession>A0A507E5X6</accession>
<feature type="compositionally biased region" description="Acidic residues" evidence="1">
    <location>
        <begin position="518"/>
        <end position="537"/>
    </location>
</feature>
<gene>
    <name evidence="2" type="ORF">PhCBS80983_g02589</name>
</gene>
<feature type="compositionally biased region" description="Low complexity" evidence="1">
    <location>
        <begin position="32"/>
        <end position="41"/>
    </location>
</feature>
<feature type="compositionally biased region" description="Low complexity" evidence="1">
    <location>
        <begin position="639"/>
        <end position="649"/>
    </location>
</feature>
<dbReference type="AlphaFoldDB" id="A0A507E5X6"/>
<feature type="compositionally biased region" description="Low complexity" evidence="1">
    <location>
        <begin position="572"/>
        <end position="603"/>
    </location>
</feature>
<feature type="compositionally biased region" description="Low complexity" evidence="1">
    <location>
        <begin position="293"/>
        <end position="302"/>
    </location>
</feature>
<feature type="compositionally biased region" description="Polar residues" evidence="1">
    <location>
        <begin position="483"/>
        <end position="495"/>
    </location>
</feature>
<feature type="compositionally biased region" description="Basic and acidic residues" evidence="1">
    <location>
        <begin position="444"/>
        <end position="460"/>
    </location>
</feature>
<protein>
    <submittedName>
        <fullName evidence="2">Uncharacterized protein</fullName>
    </submittedName>
</protein>
<feature type="compositionally biased region" description="Basic and acidic residues" evidence="1">
    <location>
        <begin position="620"/>
        <end position="638"/>
    </location>
</feature>
<dbReference type="Proteomes" id="UP000318582">
    <property type="component" value="Unassembled WGS sequence"/>
</dbReference>
<comment type="caution">
    <text evidence="2">The sequence shown here is derived from an EMBL/GenBank/DDBJ whole genome shotgun (WGS) entry which is preliminary data.</text>
</comment>
<feature type="region of interest" description="Disordered" evidence="1">
    <location>
        <begin position="1"/>
        <end position="129"/>
    </location>
</feature>
<evidence type="ECO:0000256" key="1">
    <source>
        <dbReference type="SAM" id="MobiDB-lite"/>
    </source>
</evidence>
<feature type="region of interest" description="Disordered" evidence="1">
    <location>
        <begin position="274"/>
        <end position="308"/>
    </location>
</feature>
<feature type="compositionally biased region" description="Polar residues" evidence="1">
    <location>
        <begin position="502"/>
        <end position="513"/>
    </location>
</feature>
<feature type="compositionally biased region" description="Basic and acidic residues" evidence="1">
    <location>
        <begin position="1"/>
        <end position="11"/>
    </location>
</feature>
<feature type="compositionally biased region" description="Polar residues" evidence="1">
    <location>
        <begin position="76"/>
        <end position="105"/>
    </location>
</feature>
<organism evidence="2 3">
    <name type="scientific">Powellomyces hirtus</name>
    <dbReference type="NCBI Taxonomy" id="109895"/>
    <lineage>
        <taxon>Eukaryota</taxon>
        <taxon>Fungi</taxon>
        <taxon>Fungi incertae sedis</taxon>
        <taxon>Chytridiomycota</taxon>
        <taxon>Chytridiomycota incertae sedis</taxon>
        <taxon>Chytridiomycetes</taxon>
        <taxon>Spizellomycetales</taxon>
        <taxon>Powellomycetaceae</taxon>
        <taxon>Powellomyces</taxon>
    </lineage>
</organism>
<feature type="compositionally biased region" description="Basic and acidic residues" evidence="1">
    <location>
        <begin position="659"/>
        <end position="676"/>
    </location>
</feature>
<sequence>MSTEPAKESHAQRTASLQSPSPSPPPPDDDVPSPLLADSDLGSPEDVLSPQDSGTRASAAPERNLSRIAQLGGGSSSRTPEEATSTSRSTPSITLNTSKSATTPAIRSPLSYGTGSVPESPRPAKRRKKQYYLQITISEAKRGALPGYEGDRRVEWAVSDDATSLVESAEKTRDALVTLKEFWDDVAPEELGFSEFVWCVFGDDFADTAVETDPAAPAKHQTPSSDAAAELTAHMAARLAGNTMALSAFLADVRDWDAFRLLIRRRAGRLPVTLAARGQERRRRAKAAREEQSSPLPSTSSSHRNSASMRDEAVRMLASEAFFYVLAEKEAEWDAQRVALEAALASAERKVQRIVHSVTGALGGAIGEIPLHRTAHRTDSCVRRSLESLRAMDHTTNPYELFSPARPTPSTFPRQYRSGAPVTPPGTPKAARKNAPPPRLAKKVSFDMDTLKREEVRDGLRTTVSDDEAPVHHQHKRPLPVDTATQTSPLSSSSPARMETGFATNWRGSASSSLDRDEVVDDQYEDDEDYDYEEEENPSTPHRPDTARASKQPPNLVIHPPPEPGSLSKLYSTYSNTNASTSTATSSSSNSTDANNSTTTTTAHHGGLYQLGNANFTISPDRRSRRSNESAESSDARGRASTSSSTTSPPRKRSCLDFARPRRSGEHGRASNEEQAPHSAPVISHRHNILDTRTSSSSLSPRPRDEPYEEPPTSPSFGRKVGRFLKFKASRDGFK</sequence>
<dbReference type="EMBL" id="QEAQ01000027">
    <property type="protein sequence ID" value="TPX59234.1"/>
    <property type="molecule type" value="Genomic_DNA"/>
</dbReference>
<name>A0A507E5X6_9FUNG</name>
<proteinExistence type="predicted"/>
<feature type="region of interest" description="Disordered" evidence="1">
    <location>
        <begin position="398"/>
        <end position="735"/>
    </location>
</feature>
<keyword evidence="3" id="KW-1185">Reference proteome</keyword>